<name>A0ACC2RQB2_9FUNG</name>
<sequence>MSLQLFYQDPFDSIERQLFKFVNSDNALKKVAHQNNFGTKLDVYETDKETVIHAELPGFKKEDITIDASEEHHSLTLKGTRKRSEAYNENQLRYSECSYGSFSRTIRLPPGSNFEKVSAKFDNGILEMTIPKDSVRVTRQITIA</sequence>
<proteinExistence type="predicted"/>
<protein>
    <submittedName>
        <fullName evidence="1">Uncharacterized protein</fullName>
    </submittedName>
</protein>
<comment type="caution">
    <text evidence="1">The sequence shown here is derived from an EMBL/GenBank/DDBJ whole genome shotgun (WGS) entry which is preliminary data.</text>
</comment>
<dbReference type="Proteomes" id="UP001165960">
    <property type="component" value="Unassembled WGS sequence"/>
</dbReference>
<dbReference type="EMBL" id="QTSX02006725">
    <property type="protein sequence ID" value="KAJ9052250.1"/>
    <property type="molecule type" value="Genomic_DNA"/>
</dbReference>
<organism evidence="1 2">
    <name type="scientific">Entomophthora muscae</name>
    <dbReference type="NCBI Taxonomy" id="34485"/>
    <lineage>
        <taxon>Eukaryota</taxon>
        <taxon>Fungi</taxon>
        <taxon>Fungi incertae sedis</taxon>
        <taxon>Zoopagomycota</taxon>
        <taxon>Entomophthoromycotina</taxon>
        <taxon>Entomophthoromycetes</taxon>
        <taxon>Entomophthorales</taxon>
        <taxon>Entomophthoraceae</taxon>
        <taxon>Entomophthora</taxon>
    </lineage>
</organism>
<evidence type="ECO:0000313" key="1">
    <source>
        <dbReference type="EMBL" id="KAJ9052250.1"/>
    </source>
</evidence>
<evidence type="ECO:0000313" key="2">
    <source>
        <dbReference type="Proteomes" id="UP001165960"/>
    </source>
</evidence>
<reference evidence="1" key="1">
    <citation type="submission" date="2022-04" db="EMBL/GenBank/DDBJ databases">
        <title>Genome of the entomopathogenic fungus Entomophthora muscae.</title>
        <authorList>
            <person name="Elya C."/>
            <person name="Lovett B.R."/>
            <person name="Lee E."/>
            <person name="Macias A.M."/>
            <person name="Hajek A.E."/>
            <person name="De Bivort B.L."/>
            <person name="Kasson M.T."/>
            <person name="De Fine Licht H.H."/>
            <person name="Stajich J.E."/>
        </authorList>
    </citation>
    <scope>NUCLEOTIDE SEQUENCE</scope>
    <source>
        <strain evidence="1">Berkeley</strain>
    </source>
</reference>
<keyword evidence="2" id="KW-1185">Reference proteome</keyword>
<accession>A0ACC2RQB2</accession>
<gene>
    <name evidence="1" type="ORF">DSO57_1036078</name>
</gene>